<evidence type="ECO:0000256" key="14">
    <source>
        <dbReference type="ARBA" id="ARBA00063163"/>
    </source>
</evidence>
<dbReference type="InterPro" id="IPR007379">
    <property type="entry name" value="Tim44-like_dom"/>
</dbReference>
<feature type="domain" description="Tim44-like" evidence="19">
    <location>
        <begin position="318"/>
        <end position="467"/>
    </location>
</feature>
<keyword evidence="6 16" id="KW-0999">Mitochondrion inner membrane</keyword>
<dbReference type="FunCoup" id="A0A7M7GL85">
    <property type="interactions" value="1869"/>
</dbReference>
<evidence type="ECO:0000256" key="9">
    <source>
        <dbReference type="ARBA" id="ARBA00022946"/>
    </source>
</evidence>
<keyword evidence="8 16" id="KW-0653">Protein transport</keyword>
<keyword evidence="12 16" id="KW-0472">Membrane</keyword>
<evidence type="ECO:0000256" key="2">
    <source>
        <dbReference type="ARBA" id="ARBA00009597"/>
    </source>
</evidence>
<keyword evidence="18" id="KW-0732">Signal</keyword>
<accession>A0A7M7GL85</accession>
<comment type="similarity">
    <text evidence="2 16">Belongs to the Tim44 family.</text>
</comment>
<comment type="function">
    <text evidence="13">Essential component of the PAM complex, a complex required for the translocation of transit peptide-containing proteins from the inner membrane into the mitochondrial matrix in an ATP-dependent manner. Recruits mitochondrial HSP70 to drive protein translocation into the matrix using ATP as an energy source.</text>
</comment>
<keyword evidence="9" id="KW-0809">Transit peptide</keyword>
<sequence>MTGVMILLLRVGLSLIGNLFQNFVACRANLSGIARTTHTRTKFTYYSSPAITRCSTPWITCNPTSCSQDLQTHRFYSNQRAPGFISKFVENIKQEMQKNKEMKESLKKFREEAEKLEQSDALRSARQKFQTVESEASKGSEVLKEKIEGLRGKVHEVIEEASKTELGKKAGQLGEELSKTAKGAAETISEKSQAFGKTGAFQTISQTAEAVRKELDHHGMEGRVYSAPKELRKRKEIVDTGDEKPVEANFDATGVELHKDSKFYQSWQNFKDKNPYVNKVLDWKIKYEESENPVVRASRLLTDKVSDIFGGLFQKTELSETLTEICKLDPSFDKIKFLKDCETDIIPNVLEAMIRGDLEILKDWCHEAPYNVIAQPLQQAFKLGYRLDSKVLDIDNVDLLMGKVMDQGPVLAISFTSQQIMCVRDAKGNVVEGDPEKVMRVNYVWVLCRDPAELNPKSAWRLLEIGANSSEQFV</sequence>
<dbReference type="SUPFAM" id="SSF54427">
    <property type="entry name" value="NTF2-like"/>
    <property type="match status" value="1"/>
</dbReference>
<feature type="coiled-coil region" evidence="17">
    <location>
        <begin position="85"/>
        <end position="160"/>
    </location>
</feature>
<evidence type="ECO:0000256" key="5">
    <source>
        <dbReference type="ARBA" id="ARBA00022741"/>
    </source>
</evidence>
<proteinExistence type="inferred from homology"/>
<keyword evidence="4" id="KW-0597">Phosphoprotein</keyword>
<keyword evidence="7" id="KW-0067">ATP-binding</keyword>
<evidence type="ECO:0000256" key="16">
    <source>
        <dbReference type="PIRNR" id="PIRNR037871"/>
    </source>
</evidence>
<dbReference type="InterPro" id="IPR032710">
    <property type="entry name" value="NTF2-like_dom_sf"/>
</dbReference>
<dbReference type="GO" id="GO:0030150">
    <property type="term" value="P:protein import into mitochondrial matrix"/>
    <property type="evidence" value="ECO:0007669"/>
    <property type="project" value="InterPro"/>
</dbReference>
<evidence type="ECO:0000256" key="13">
    <source>
        <dbReference type="ARBA" id="ARBA00057148"/>
    </source>
</evidence>
<dbReference type="PANTHER" id="PTHR10721">
    <property type="entry name" value="MITOCHONDRIAL IMPORT INNER MEMBRANE TRANSLOCASE SUBUNIT TIM44"/>
    <property type="match status" value="1"/>
</dbReference>
<dbReference type="InterPro" id="IPR039544">
    <property type="entry name" value="Tim44-like"/>
</dbReference>
<evidence type="ECO:0000256" key="15">
    <source>
        <dbReference type="ARBA" id="ARBA00074309"/>
    </source>
</evidence>
<keyword evidence="3 16" id="KW-0813">Transport</keyword>
<dbReference type="Proteomes" id="UP000002358">
    <property type="component" value="Unassembled WGS sequence"/>
</dbReference>
<dbReference type="Pfam" id="PF04280">
    <property type="entry name" value="Tim44"/>
    <property type="match status" value="1"/>
</dbReference>
<dbReference type="GO" id="GO:0005524">
    <property type="term" value="F:ATP binding"/>
    <property type="evidence" value="ECO:0007669"/>
    <property type="project" value="UniProtKB-KW"/>
</dbReference>
<comment type="subunit">
    <text evidence="14">Probable component of the PAM complex at least composed of a mitochondrial HSP70 protein, GRPEL1 or GRPEL2, TIMM44, TIMM16/PAM16 and TIMM14/DNAJC19. The complex interacts with the TIMM23 component of the TIM23 complex. Interacts with SLC25A4/ANT1 and SLC25A5/ANT2; leading to inhibit the presequence translocase TIMM23, thereby promoting stabilization of PINK1.</text>
</comment>
<dbReference type="GO" id="GO:0005743">
    <property type="term" value="C:mitochondrial inner membrane"/>
    <property type="evidence" value="ECO:0007669"/>
    <property type="project" value="UniProtKB-SubCell"/>
</dbReference>
<comment type="subcellular location">
    <subcellularLocation>
        <location evidence="1">Mitochondrion inner membrane</location>
        <topology evidence="1">Peripheral membrane protein</topology>
        <orientation evidence="1">Matrix side</orientation>
    </subcellularLocation>
</comment>
<evidence type="ECO:0000256" key="10">
    <source>
        <dbReference type="ARBA" id="ARBA00023010"/>
    </source>
</evidence>
<dbReference type="PIRSF" id="PIRSF037871">
    <property type="entry name" value="TIM44"/>
    <property type="match status" value="1"/>
</dbReference>
<evidence type="ECO:0000313" key="20">
    <source>
        <dbReference type="EnsemblMetazoa" id="XP_003425231"/>
    </source>
</evidence>
<evidence type="ECO:0000256" key="6">
    <source>
        <dbReference type="ARBA" id="ARBA00022792"/>
    </source>
</evidence>
<dbReference type="InterPro" id="IPR017303">
    <property type="entry name" value="Tim44"/>
</dbReference>
<reference evidence="20" key="1">
    <citation type="submission" date="2021-01" db="UniProtKB">
        <authorList>
            <consortium name="EnsemblMetazoa"/>
        </authorList>
    </citation>
    <scope>IDENTIFICATION</scope>
</reference>
<dbReference type="SMART" id="SM00978">
    <property type="entry name" value="Tim44"/>
    <property type="match status" value="1"/>
</dbReference>
<dbReference type="InParanoid" id="A0A7M7GL85"/>
<protein>
    <recommendedName>
        <fullName evidence="15 16">Mitochondrial import inner membrane translocase subunit TIM44</fullName>
    </recommendedName>
</protein>
<evidence type="ECO:0000256" key="4">
    <source>
        <dbReference type="ARBA" id="ARBA00022553"/>
    </source>
</evidence>
<dbReference type="EnsemblMetazoa" id="XM_003425183">
    <property type="protein sequence ID" value="XP_003425231"/>
    <property type="gene ID" value="LOC100114146"/>
</dbReference>
<dbReference type="PANTHER" id="PTHR10721:SF1">
    <property type="entry name" value="MITOCHONDRIAL IMPORT INNER MEMBRANE TRANSLOCASE SUBUNIT TIM44"/>
    <property type="match status" value="1"/>
</dbReference>
<evidence type="ECO:0000256" key="1">
    <source>
        <dbReference type="ARBA" id="ARBA00004443"/>
    </source>
</evidence>
<evidence type="ECO:0000256" key="8">
    <source>
        <dbReference type="ARBA" id="ARBA00022927"/>
    </source>
</evidence>
<evidence type="ECO:0000256" key="17">
    <source>
        <dbReference type="SAM" id="Coils"/>
    </source>
</evidence>
<keyword evidence="17" id="KW-0175">Coiled coil</keyword>
<evidence type="ECO:0000256" key="7">
    <source>
        <dbReference type="ARBA" id="ARBA00022840"/>
    </source>
</evidence>
<dbReference type="SMR" id="A0A7M7GL85"/>
<evidence type="ECO:0000313" key="21">
    <source>
        <dbReference type="Proteomes" id="UP000002358"/>
    </source>
</evidence>
<evidence type="ECO:0000256" key="18">
    <source>
        <dbReference type="SAM" id="SignalP"/>
    </source>
</evidence>
<dbReference type="GeneID" id="100114146"/>
<keyword evidence="11 16" id="KW-0496">Mitochondrion</keyword>
<name>A0A7M7GL85_NASVI</name>
<evidence type="ECO:0000256" key="12">
    <source>
        <dbReference type="ARBA" id="ARBA00023136"/>
    </source>
</evidence>
<dbReference type="FunFam" id="3.10.450.240:FF:000001">
    <property type="entry name" value="Mitochondrial import inner membrane translocase subunit TIM44"/>
    <property type="match status" value="1"/>
</dbReference>
<keyword evidence="21" id="KW-1185">Reference proteome</keyword>
<evidence type="ECO:0000259" key="19">
    <source>
        <dbReference type="SMART" id="SM00978"/>
    </source>
</evidence>
<feature type="signal peptide" evidence="18">
    <location>
        <begin position="1"/>
        <end position="16"/>
    </location>
</feature>
<dbReference type="AlphaFoldDB" id="A0A7M7GL85"/>
<dbReference type="Gene3D" id="3.10.450.240">
    <property type="match status" value="1"/>
</dbReference>
<organism evidence="20 21">
    <name type="scientific">Nasonia vitripennis</name>
    <name type="common">Parasitic wasp</name>
    <dbReference type="NCBI Taxonomy" id="7425"/>
    <lineage>
        <taxon>Eukaryota</taxon>
        <taxon>Metazoa</taxon>
        <taxon>Ecdysozoa</taxon>
        <taxon>Arthropoda</taxon>
        <taxon>Hexapoda</taxon>
        <taxon>Insecta</taxon>
        <taxon>Pterygota</taxon>
        <taxon>Neoptera</taxon>
        <taxon>Endopterygota</taxon>
        <taxon>Hymenoptera</taxon>
        <taxon>Apocrita</taxon>
        <taxon>Proctotrupomorpha</taxon>
        <taxon>Chalcidoidea</taxon>
        <taxon>Pteromalidae</taxon>
        <taxon>Pteromalinae</taxon>
        <taxon>Nasonia</taxon>
    </lineage>
</organism>
<evidence type="ECO:0000256" key="3">
    <source>
        <dbReference type="ARBA" id="ARBA00022448"/>
    </source>
</evidence>
<feature type="chain" id="PRO_5029877871" description="Mitochondrial import inner membrane translocase subunit TIM44" evidence="18">
    <location>
        <begin position="17"/>
        <end position="474"/>
    </location>
</feature>
<dbReference type="OrthoDB" id="10265990at2759"/>
<dbReference type="RefSeq" id="XP_003425231.2">
    <property type="nucleotide sequence ID" value="XM_003425183.5"/>
</dbReference>
<keyword evidence="10 16" id="KW-0811">Translocation</keyword>
<keyword evidence="5" id="KW-0547">Nucleotide-binding</keyword>
<evidence type="ECO:0000256" key="11">
    <source>
        <dbReference type="ARBA" id="ARBA00023128"/>
    </source>
</evidence>
<dbReference type="GO" id="GO:0051087">
    <property type="term" value="F:protein-folding chaperone binding"/>
    <property type="evidence" value="ECO:0007669"/>
    <property type="project" value="InterPro"/>
</dbReference>